<accession>A0A6J5L8F7</accession>
<protein>
    <submittedName>
        <fullName evidence="1">Uncharacterized protein</fullName>
    </submittedName>
</protein>
<dbReference type="EMBL" id="LR796237">
    <property type="protein sequence ID" value="CAB4130295.1"/>
    <property type="molecule type" value="Genomic_DNA"/>
</dbReference>
<name>A0A6J5L8F7_9CAUD</name>
<sequence>MSGAALNKLGIEVKRINKEQFLKVRNALEPVLTKAGLHTKFKSGWTMGSAGSWAPEHPYYNEKSLKTDAGDIDVMVDASELLGAFPPKSKTYKQEPAPEKKFADDLKSSKEQLGTWLTEQGFPNTGANLNMSFNLDGQEIQVDLIVKRDASQVIGGHQMDYSRDVGMKGSDLWLNIWPDLVRMTPNPRTGKTSLGVDPKTGKNISALQLSPDLGVVDRETGQVMIPWSNKDEIAKLMVGPHATGRDISSISGLRSSLQQVPNKWNAVKQYFPPINESAITGTGAWFKNILGKI</sequence>
<reference evidence="1" key="1">
    <citation type="submission" date="2020-04" db="EMBL/GenBank/DDBJ databases">
        <authorList>
            <person name="Chiriac C."/>
            <person name="Salcher M."/>
            <person name="Ghai R."/>
            <person name="Kavagutti S V."/>
        </authorList>
    </citation>
    <scope>NUCLEOTIDE SEQUENCE</scope>
</reference>
<organism evidence="1">
    <name type="scientific">uncultured Caudovirales phage</name>
    <dbReference type="NCBI Taxonomy" id="2100421"/>
    <lineage>
        <taxon>Viruses</taxon>
        <taxon>Duplodnaviria</taxon>
        <taxon>Heunggongvirae</taxon>
        <taxon>Uroviricota</taxon>
        <taxon>Caudoviricetes</taxon>
        <taxon>Peduoviridae</taxon>
        <taxon>Maltschvirus</taxon>
        <taxon>Maltschvirus maltsch</taxon>
    </lineage>
</organism>
<evidence type="ECO:0000313" key="1">
    <source>
        <dbReference type="EMBL" id="CAB4130295.1"/>
    </source>
</evidence>
<proteinExistence type="predicted"/>
<gene>
    <name evidence="1" type="ORF">UFOVP116_367</name>
</gene>